<dbReference type="AlphaFoldDB" id="A0A3E1P0D1"/>
<sequence length="363" mass="40807">MKVVLCIDGLGSGGAQRQIVILAELLIGKGHTVEFITYLDDNFYKEVTDRLKINVVTVKWTNLFSRTYKYLVAVKQAKPDYVISFLDNPNLISELASVPFRKWGLIVSERTGKVGKISARDKVRFHFHRLADFVVTNSYNLSEYVVNHAPWLKKKMHTIVNAVDFEKFRPMEVTLPANGVVKIVVAASYQRLKNSENLIKAIHSLKGLPVELYWYGNKMLVDGVPQGTSRYLEAAAYVKEHGLEKMVFLDGPSREIPRLFNEATVVCLPSFYEGCPNVICEAMACGKPVLASNVCDNPRLVKEGVNGFLFDPADPASIADAIKRLMALSPAQLQDMSRENLAFARAEFDKLVFLNKYLNLLRV</sequence>
<name>A0A3E1P0D1_9BACT</name>
<dbReference type="GO" id="GO:0016757">
    <property type="term" value="F:glycosyltransferase activity"/>
    <property type="evidence" value="ECO:0007669"/>
    <property type="project" value="UniProtKB-ARBA"/>
</dbReference>
<dbReference type="InterPro" id="IPR028098">
    <property type="entry name" value="Glyco_trans_4-like_N"/>
</dbReference>
<protein>
    <submittedName>
        <fullName evidence="2">Glycosyltransferase family 1 protein</fullName>
    </submittedName>
</protein>
<accession>A0A3E1P0D1</accession>
<dbReference type="OrthoDB" id="9811239at2"/>
<dbReference type="EMBL" id="QTJV01000006">
    <property type="protein sequence ID" value="RFM33661.1"/>
    <property type="molecule type" value="Genomic_DNA"/>
</dbReference>
<comment type="caution">
    <text evidence="2">The sequence shown here is derived from an EMBL/GenBank/DDBJ whole genome shotgun (WGS) entry which is preliminary data.</text>
</comment>
<dbReference type="PANTHER" id="PTHR12526">
    <property type="entry name" value="GLYCOSYLTRANSFERASE"/>
    <property type="match status" value="1"/>
</dbReference>
<reference evidence="2 3" key="1">
    <citation type="submission" date="2018-08" db="EMBL/GenBank/DDBJ databases">
        <title>Chitinophaga sp. K20C18050901, a novel bacterium isolated from forest soil.</title>
        <authorList>
            <person name="Wang C."/>
        </authorList>
    </citation>
    <scope>NUCLEOTIDE SEQUENCE [LARGE SCALE GENOMIC DNA]</scope>
    <source>
        <strain evidence="2 3">K20C18050901</strain>
    </source>
</reference>
<dbReference type="Pfam" id="PF13439">
    <property type="entry name" value="Glyco_transf_4"/>
    <property type="match status" value="1"/>
</dbReference>
<keyword evidence="3" id="KW-1185">Reference proteome</keyword>
<dbReference type="Proteomes" id="UP000261174">
    <property type="component" value="Unassembled WGS sequence"/>
</dbReference>
<dbReference type="RefSeq" id="WP_116854583.1">
    <property type="nucleotide sequence ID" value="NZ_QTJV01000006.1"/>
</dbReference>
<evidence type="ECO:0000313" key="3">
    <source>
        <dbReference type="Proteomes" id="UP000261174"/>
    </source>
</evidence>
<evidence type="ECO:0000313" key="2">
    <source>
        <dbReference type="EMBL" id="RFM33661.1"/>
    </source>
</evidence>
<dbReference type="Pfam" id="PF13692">
    <property type="entry name" value="Glyco_trans_1_4"/>
    <property type="match status" value="1"/>
</dbReference>
<dbReference type="CDD" id="cd03801">
    <property type="entry name" value="GT4_PimA-like"/>
    <property type="match status" value="1"/>
</dbReference>
<keyword evidence="2" id="KW-0808">Transferase</keyword>
<evidence type="ECO:0000259" key="1">
    <source>
        <dbReference type="Pfam" id="PF13439"/>
    </source>
</evidence>
<feature type="domain" description="Glycosyltransferase subfamily 4-like N-terminal" evidence="1">
    <location>
        <begin position="13"/>
        <end position="166"/>
    </location>
</feature>
<gene>
    <name evidence="2" type="ORF">DXN04_17020</name>
</gene>
<dbReference type="Gene3D" id="3.40.50.2000">
    <property type="entry name" value="Glycogen Phosphorylase B"/>
    <property type="match status" value="2"/>
</dbReference>
<dbReference type="SUPFAM" id="SSF53756">
    <property type="entry name" value="UDP-Glycosyltransferase/glycogen phosphorylase"/>
    <property type="match status" value="1"/>
</dbReference>
<organism evidence="2 3">
    <name type="scientific">Chitinophaga silvisoli</name>
    <dbReference type="NCBI Taxonomy" id="2291814"/>
    <lineage>
        <taxon>Bacteria</taxon>
        <taxon>Pseudomonadati</taxon>
        <taxon>Bacteroidota</taxon>
        <taxon>Chitinophagia</taxon>
        <taxon>Chitinophagales</taxon>
        <taxon>Chitinophagaceae</taxon>
        <taxon>Chitinophaga</taxon>
    </lineage>
</organism>
<proteinExistence type="predicted"/>